<protein>
    <submittedName>
        <fullName evidence="4">Concanavalin A-like lectin/glucanase domain-containing protein</fullName>
    </submittedName>
</protein>
<dbReference type="SUPFAM" id="SSF49899">
    <property type="entry name" value="Concanavalin A-like lectins/glucanases"/>
    <property type="match status" value="1"/>
</dbReference>
<dbReference type="STRING" id="44941.A0A397V318"/>
<dbReference type="InterPro" id="IPR003877">
    <property type="entry name" value="SPRY_dom"/>
</dbReference>
<dbReference type="Gene3D" id="2.60.120.920">
    <property type="match status" value="1"/>
</dbReference>
<dbReference type="OrthoDB" id="341259at2759"/>
<dbReference type="InterPro" id="IPR001870">
    <property type="entry name" value="B30.2/SPRY"/>
</dbReference>
<keyword evidence="2" id="KW-0175">Coiled coil</keyword>
<dbReference type="SMART" id="SM00449">
    <property type="entry name" value="SPRY"/>
    <property type="match status" value="1"/>
</dbReference>
<dbReference type="GO" id="GO:0030246">
    <property type="term" value="F:carbohydrate binding"/>
    <property type="evidence" value="ECO:0007669"/>
    <property type="project" value="UniProtKB-KW"/>
</dbReference>
<organism evidence="4 5">
    <name type="scientific">Gigaspora rosea</name>
    <dbReference type="NCBI Taxonomy" id="44941"/>
    <lineage>
        <taxon>Eukaryota</taxon>
        <taxon>Fungi</taxon>
        <taxon>Fungi incertae sedis</taxon>
        <taxon>Mucoromycota</taxon>
        <taxon>Glomeromycotina</taxon>
        <taxon>Glomeromycetes</taxon>
        <taxon>Diversisporales</taxon>
        <taxon>Gigasporaceae</taxon>
        <taxon>Gigaspora</taxon>
    </lineage>
</organism>
<dbReference type="SUPFAM" id="SSF48452">
    <property type="entry name" value="TPR-like"/>
    <property type="match status" value="1"/>
</dbReference>
<dbReference type="InterPro" id="IPR011990">
    <property type="entry name" value="TPR-like_helical_dom_sf"/>
</dbReference>
<dbReference type="Gene3D" id="1.25.40.10">
    <property type="entry name" value="Tetratricopeptide repeat domain"/>
    <property type="match status" value="1"/>
</dbReference>
<dbReference type="InterPro" id="IPR050618">
    <property type="entry name" value="Ubq-SigPath_Reg"/>
</dbReference>
<feature type="coiled-coil region" evidence="2">
    <location>
        <begin position="300"/>
        <end position="327"/>
    </location>
</feature>
<dbReference type="PROSITE" id="PS50005">
    <property type="entry name" value="TPR"/>
    <property type="match status" value="1"/>
</dbReference>
<evidence type="ECO:0000256" key="1">
    <source>
        <dbReference type="PROSITE-ProRule" id="PRU00339"/>
    </source>
</evidence>
<reference evidence="4 5" key="1">
    <citation type="submission" date="2018-06" db="EMBL/GenBank/DDBJ databases">
        <title>Comparative genomics reveals the genomic features of Rhizophagus irregularis, R. cerebriforme, R. diaphanum and Gigaspora rosea, and their symbiotic lifestyle signature.</title>
        <authorList>
            <person name="Morin E."/>
            <person name="San Clemente H."/>
            <person name="Chen E.C.H."/>
            <person name="De La Providencia I."/>
            <person name="Hainaut M."/>
            <person name="Kuo A."/>
            <person name="Kohler A."/>
            <person name="Murat C."/>
            <person name="Tang N."/>
            <person name="Roy S."/>
            <person name="Loubradou J."/>
            <person name="Henrissat B."/>
            <person name="Grigoriev I.V."/>
            <person name="Corradi N."/>
            <person name="Roux C."/>
            <person name="Martin F.M."/>
        </authorList>
    </citation>
    <scope>NUCLEOTIDE SEQUENCE [LARGE SCALE GENOMIC DNA]</scope>
    <source>
        <strain evidence="4 5">DAOM 194757</strain>
    </source>
</reference>
<dbReference type="InterPro" id="IPR013320">
    <property type="entry name" value="ConA-like_dom_sf"/>
</dbReference>
<name>A0A397V318_9GLOM</name>
<proteinExistence type="predicted"/>
<dbReference type="SMART" id="SM00028">
    <property type="entry name" value="TPR"/>
    <property type="match status" value="3"/>
</dbReference>
<gene>
    <name evidence="4" type="ORF">C2G38_2188735</name>
</gene>
<dbReference type="InterPro" id="IPR019734">
    <property type="entry name" value="TPR_rpt"/>
</dbReference>
<dbReference type="PANTHER" id="PTHR12864">
    <property type="entry name" value="RAN BINDING PROTEIN 9-RELATED"/>
    <property type="match status" value="1"/>
</dbReference>
<dbReference type="Pfam" id="PF00622">
    <property type="entry name" value="SPRY"/>
    <property type="match status" value="1"/>
</dbReference>
<keyword evidence="5" id="KW-1185">Reference proteome</keyword>
<evidence type="ECO:0000259" key="3">
    <source>
        <dbReference type="PROSITE" id="PS50188"/>
    </source>
</evidence>
<feature type="domain" description="B30.2/SPRY" evidence="3">
    <location>
        <begin position="44"/>
        <end position="246"/>
    </location>
</feature>
<evidence type="ECO:0000313" key="4">
    <source>
        <dbReference type="EMBL" id="RIB16914.1"/>
    </source>
</evidence>
<feature type="repeat" description="TPR" evidence="1">
    <location>
        <begin position="321"/>
        <end position="354"/>
    </location>
</feature>
<evidence type="ECO:0000256" key="2">
    <source>
        <dbReference type="SAM" id="Coils"/>
    </source>
</evidence>
<dbReference type="PROSITE" id="PS50188">
    <property type="entry name" value="B302_SPRY"/>
    <property type="match status" value="1"/>
</dbReference>
<dbReference type="AlphaFoldDB" id="A0A397V318"/>
<dbReference type="InterPro" id="IPR043136">
    <property type="entry name" value="B30.2/SPRY_sf"/>
</dbReference>
<dbReference type="Proteomes" id="UP000266673">
    <property type="component" value="Unassembled WGS sequence"/>
</dbReference>
<dbReference type="EMBL" id="QKWP01000643">
    <property type="protein sequence ID" value="RIB16914.1"/>
    <property type="molecule type" value="Genomic_DNA"/>
</dbReference>
<keyword evidence="4" id="KW-0430">Lectin</keyword>
<sequence>MLISAKVGLTGTIRPKRTKGLKSLINDLVNKRDIGTISDISDLGDKIVIEALVALRDKRYAVRLFLDELRNSVVIVVFQLSRRTEIVVVVLVGPNDNKSVALAIARDKIPLQNGFYYFEVEIINEEDDGIIGVGFCRNSKYLNTIADNLCLMPGQDINSWGYHNDGYFFYSKQSSPYGSSYTTNDTIGCYLNFKKGIMFYTKNGVNLGIACYLSKDSENLEENWYPYIGLRSQGGSIEVNFGIGDRKFKYSAMNNDDVGEELYGKNCFDVLYNNGLVYLLDHQPNNEFALTYRGKAYLIKKMYGEALKDLTKVLENEQNNLLALTYRGKVYFIIGEYENALVDLTKVLESDPKNIIARRYRGEINQIKTRYYESFDDLKELLKINPDDVWAIKACELIDKTYDMST</sequence>
<comment type="caution">
    <text evidence="4">The sequence shown here is derived from an EMBL/GenBank/DDBJ whole genome shotgun (WGS) entry which is preliminary data.</text>
</comment>
<dbReference type="Pfam" id="PF13181">
    <property type="entry name" value="TPR_8"/>
    <property type="match status" value="1"/>
</dbReference>
<keyword evidence="1" id="KW-0802">TPR repeat</keyword>
<evidence type="ECO:0000313" key="5">
    <source>
        <dbReference type="Proteomes" id="UP000266673"/>
    </source>
</evidence>
<accession>A0A397V318</accession>